<dbReference type="RefSeq" id="WP_238583879.1">
    <property type="nucleotide sequence ID" value="NZ_CAAAHU010000008.1"/>
</dbReference>
<dbReference type="EMBL" id="LNXV01000033">
    <property type="protein sequence ID" value="KTC78050.1"/>
    <property type="molecule type" value="Genomic_DNA"/>
</dbReference>
<evidence type="ECO:0000313" key="3">
    <source>
        <dbReference type="Proteomes" id="UP000054742"/>
    </source>
</evidence>
<protein>
    <submittedName>
        <fullName evidence="2">Salicylyl-CoA 5-hydroxylase</fullName>
    </submittedName>
</protein>
<dbReference type="InterPro" id="IPR036188">
    <property type="entry name" value="FAD/NAD-bd_sf"/>
</dbReference>
<organism evidence="2 3">
    <name type="scientific">Legionella brunensis</name>
    <dbReference type="NCBI Taxonomy" id="29422"/>
    <lineage>
        <taxon>Bacteria</taxon>
        <taxon>Pseudomonadati</taxon>
        <taxon>Pseudomonadota</taxon>
        <taxon>Gammaproteobacteria</taxon>
        <taxon>Legionellales</taxon>
        <taxon>Legionellaceae</taxon>
        <taxon>Legionella</taxon>
    </lineage>
</organism>
<feature type="region of interest" description="Disordered" evidence="1">
    <location>
        <begin position="219"/>
        <end position="238"/>
    </location>
</feature>
<reference evidence="2 3" key="1">
    <citation type="submission" date="2015-11" db="EMBL/GenBank/DDBJ databases">
        <title>Genomic analysis of 38 Legionella species identifies large and diverse effector repertoires.</title>
        <authorList>
            <person name="Burstein D."/>
            <person name="Amaro F."/>
            <person name="Zusman T."/>
            <person name="Lifshitz Z."/>
            <person name="Cohen O."/>
            <person name="Gilbert J.A."/>
            <person name="Pupko T."/>
            <person name="Shuman H.A."/>
            <person name="Segal G."/>
        </authorList>
    </citation>
    <scope>NUCLEOTIDE SEQUENCE [LARGE SCALE GENOMIC DNA]</scope>
    <source>
        <strain evidence="2 3">ATCC 43878</strain>
    </source>
</reference>
<dbReference type="SUPFAM" id="SSF51905">
    <property type="entry name" value="FAD/NAD(P)-binding domain"/>
    <property type="match status" value="1"/>
</dbReference>
<accession>A0A0W0S418</accession>
<evidence type="ECO:0000313" key="2">
    <source>
        <dbReference type="EMBL" id="KTC78050.1"/>
    </source>
</evidence>
<sequence length="656" mass="74054">MTDVVIVGGGPIGLAHAWGIKKLNPNLEIVVLEKYEEYQRKHTLVMQHEQLKKLMEATETTEDPTLVALLNRLKKDPHIRTNELEQIFKKMAQNLGVKIVNEEVKQETIHEQIFDKYPKARLVIGADGTHSVVSRALFGEDNQVKHEFDYVLQLRYEVKGEKKAGAISTIDFYQEMARQGLIANEYVGSFADGKTPITMQMMISKQAFEALKTATSKNPITPFADSGNSTQDDANKISERKPDELPEEIKRFIYRYLAQKIKSGDHEQIDYNSIRVSVNEAPATHAKQVAQQANHTFGDVVISLGGDAGLGLSYFKGLNAGLESTAQFLAYLKPLIKQGLPDASKINEALAPYQDWFLNNFVPRKIKEVADYSTYRIRSVWKGIQIIQSIKTASTFDDEDGDTQENIIADYFKLLAKNAAAESDSNVAWRAYPHRAYDPVKLGQFSYVPIQHTLRKIAKLFIDYFKPYKSDFQLRQDFKQPLVGFNNTGVGLAKIIVGLFTLDIRRFGDGVFTLLRGAIELATWPLAWFVKPITRGIATLISNPLKIETNKGMQNLAVYGQNYLNQVEEDSDLSPQKVHELLAVCNDLHRKYSKGIQRSQATNIAVAEEEALFKATKVDINNHIPREALRTYFNLFRAKAPEEKKEAPKNDPTPNL</sequence>
<dbReference type="STRING" id="29422.Lbru_2342"/>
<dbReference type="Proteomes" id="UP000054742">
    <property type="component" value="Unassembled WGS sequence"/>
</dbReference>
<dbReference type="PATRIC" id="fig|29422.6.peg.2492"/>
<name>A0A0W0S418_9GAMM</name>
<evidence type="ECO:0000256" key="1">
    <source>
        <dbReference type="SAM" id="MobiDB-lite"/>
    </source>
</evidence>
<gene>
    <name evidence="2" type="ORF">Lbru_2342</name>
</gene>
<dbReference type="AlphaFoldDB" id="A0A0W0S418"/>
<keyword evidence="3" id="KW-1185">Reference proteome</keyword>
<comment type="caution">
    <text evidence="2">The sequence shown here is derived from an EMBL/GenBank/DDBJ whole genome shotgun (WGS) entry which is preliminary data.</text>
</comment>
<proteinExistence type="predicted"/>
<dbReference type="Gene3D" id="3.50.50.60">
    <property type="entry name" value="FAD/NAD(P)-binding domain"/>
    <property type="match status" value="1"/>
</dbReference>